<accession>A0A481Z6T9</accession>
<protein>
    <submittedName>
        <fullName evidence="1">Uncharacterized protein</fullName>
    </submittedName>
</protein>
<organism evidence="1">
    <name type="scientific">Pithovirus LCPAC202</name>
    <dbReference type="NCBI Taxonomy" id="2506592"/>
    <lineage>
        <taxon>Viruses</taxon>
        <taxon>Pithoviruses</taxon>
    </lineage>
</organism>
<reference evidence="1" key="1">
    <citation type="journal article" date="2019" name="MBio">
        <title>Virus Genomes from Deep Sea Sediments Expand the Ocean Megavirome and Support Independent Origins of Viral Gigantism.</title>
        <authorList>
            <person name="Backstrom D."/>
            <person name="Yutin N."/>
            <person name="Jorgensen S.L."/>
            <person name="Dharamshi J."/>
            <person name="Homa F."/>
            <person name="Zaremba-Niedwiedzka K."/>
            <person name="Spang A."/>
            <person name="Wolf Y.I."/>
            <person name="Koonin E.V."/>
            <person name="Ettema T.J."/>
        </authorList>
    </citation>
    <scope>NUCLEOTIDE SEQUENCE</scope>
</reference>
<evidence type="ECO:0000313" key="1">
    <source>
        <dbReference type="EMBL" id="QBK91265.1"/>
    </source>
</evidence>
<sequence length="181" mass="21084">MSKRTLTENNTKLIGALVSVTGTILLIKFDDRSTTTHDTRKKKYMLAPVCIAGIRYNHLWIHSCNEIDHFKIKDKVSFTARLNTYQLKDKVRISIKFPYENISPPKPTYQGNCRFVNCPPPCQYIYPPVFLFNTDQSYPKYFPPRYNDVLHKSIQPRKVLKFTDLDFWGNRNSLELANSCG</sequence>
<name>A0A481Z6T9_9VIRU</name>
<gene>
    <name evidence="1" type="ORF">LCPAC202_02390</name>
</gene>
<dbReference type="EMBL" id="MK500519">
    <property type="protein sequence ID" value="QBK91265.1"/>
    <property type="molecule type" value="Genomic_DNA"/>
</dbReference>
<proteinExistence type="predicted"/>